<evidence type="ECO:0000256" key="1">
    <source>
        <dbReference type="SAM" id="SignalP"/>
    </source>
</evidence>
<dbReference type="Proteomes" id="UP000822688">
    <property type="component" value="Chromosome 6"/>
</dbReference>
<feature type="signal peptide" evidence="1">
    <location>
        <begin position="1"/>
        <end position="20"/>
    </location>
</feature>
<keyword evidence="3" id="KW-1185">Reference proteome</keyword>
<evidence type="ECO:0000313" key="2">
    <source>
        <dbReference type="EMBL" id="KAG0568828.1"/>
    </source>
</evidence>
<protein>
    <submittedName>
        <fullName evidence="2">Uncharacterized protein</fullName>
    </submittedName>
</protein>
<gene>
    <name evidence="2" type="ORF">KC19_6G047700</name>
</gene>
<accession>A0A8T0HEG1</accession>
<comment type="caution">
    <text evidence="2">The sequence shown here is derived from an EMBL/GenBank/DDBJ whole genome shotgun (WGS) entry which is preliminary data.</text>
</comment>
<name>A0A8T0HEG1_CERPU</name>
<reference evidence="2 3" key="1">
    <citation type="submission" date="2020-06" db="EMBL/GenBank/DDBJ databases">
        <title>WGS assembly of Ceratodon purpureus strain R40.</title>
        <authorList>
            <person name="Carey S.B."/>
            <person name="Jenkins J."/>
            <person name="Shu S."/>
            <person name="Lovell J.T."/>
            <person name="Sreedasyam A."/>
            <person name="Maumus F."/>
            <person name="Tiley G.P."/>
            <person name="Fernandez-Pozo N."/>
            <person name="Barry K."/>
            <person name="Chen C."/>
            <person name="Wang M."/>
            <person name="Lipzen A."/>
            <person name="Daum C."/>
            <person name="Saski C.A."/>
            <person name="Payton A.C."/>
            <person name="Mcbreen J.C."/>
            <person name="Conrad R.E."/>
            <person name="Kollar L.M."/>
            <person name="Olsson S."/>
            <person name="Huttunen S."/>
            <person name="Landis J.B."/>
            <person name="Wickett N.J."/>
            <person name="Johnson M.G."/>
            <person name="Rensing S.A."/>
            <person name="Grimwood J."/>
            <person name="Schmutz J."/>
            <person name="Mcdaniel S.F."/>
        </authorList>
    </citation>
    <scope>NUCLEOTIDE SEQUENCE [LARGE SCALE GENOMIC DNA]</scope>
    <source>
        <strain evidence="2 3">R40</strain>
    </source>
</reference>
<feature type="chain" id="PRO_5035931904" evidence="1">
    <location>
        <begin position="21"/>
        <end position="51"/>
    </location>
</feature>
<dbReference type="AlphaFoldDB" id="A0A8T0HEG1"/>
<keyword evidence="1" id="KW-0732">Signal</keyword>
<organism evidence="2 3">
    <name type="scientific">Ceratodon purpureus</name>
    <name type="common">Fire moss</name>
    <name type="synonym">Dicranum purpureum</name>
    <dbReference type="NCBI Taxonomy" id="3225"/>
    <lineage>
        <taxon>Eukaryota</taxon>
        <taxon>Viridiplantae</taxon>
        <taxon>Streptophyta</taxon>
        <taxon>Embryophyta</taxon>
        <taxon>Bryophyta</taxon>
        <taxon>Bryophytina</taxon>
        <taxon>Bryopsida</taxon>
        <taxon>Dicranidae</taxon>
        <taxon>Pseudoditrichales</taxon>
        <taxon>Ditrichaceae</taxon>
        <taxon>Ceratodon</taxon>
    </lineage>
</organism>
<dbReference type="EMBL" id="CM026427">
    <property type="protein sequence ID" value="KAG0568828.1"/>
    <property type="molecule type" value="Genomic_DNA"/>
</dbReference>
<sequence length="51" mass="5535">MVKLHASFLSCGTFLAFAMARCGGKTTVTVPMCVEHMKGLPRSEMLVHHTA</sequence>
<evidence type="ECO:0000313" key="3">
    <source>
        <dbReference type="Proteomes" id="UP000822688"/>
    </source>
</evidence>
<proteinExistence type="predicted"/>